<feature type="domain" description="ASX DEUBAD" evidence="1">
    <location>
        <begin position="63"/>
        <end position="186"/>
    </location>
</feature>
<name>A0A1Y3AMY3_EURMA</name>
<keyword evidence="3" id="KW-1185">Reference proteome</keyword>
<protein>
    <recommendedName>
        <fullName evidence="1">ASX DEUBAD domain-containing protein</fullName>
    </recommendedName>
</protein>
<dbReference type="GO" id="GO:0035517">
    <property type="term" value="C:PR-DUB complex"/>
    <property type="evidence" value="ECO:0007669"/>
    <property type="project" value="TreeGrafter"/>
</dbReference>
<dbReference type="Proteomes" id="UP000194236">
    <property type="component" value="Unassembled WGS sequence"/>
</dbReference>
<dbReference type="AlphaFoldDB" id="A0A1Y3AMY3"/>
<gene>
    <name evidence="2" type="ORF">BLA29_010044</name>
</gene>
<comment type="caution">
    <text evidence="2">The sequence shown here is derived from an EMBL/GenBank/DDBJ whole genome shotgun (WGS) entry which is preliminary data.</text>
</comment>
<dbReference type="OrthoDB" id="9348951at2759"/>
<dbReference type="InterPro" id="IPR024811">
    <property type="entry name" value="ASX/ASX-like"/>
</dbReference>
<dbReference type="GO" id="GO:0045944">
    <property type="term" value="P:positive regulation of transcription by RNA polymerase II"/>
    <property type="evidence" value="ECO:0007669"/>
    <property type="project" value="TreeGrafter"/>
</dbReference>
<evidence type="ECO:0000313" key="3">
    <source>
        <dbReference type="Proteomes" id="UP000194236"/>
    </source>
</evidence>
<evidence type="ECO:0000259" key="1">
    <source>
        <dbReference type="Pfam" id="PF13919"/>
    </source>
</evidence>
<feature type="non-terminal residue" evidence="2">
    <location>
        <position position="216"/>
    </location>
</feature>
<organism evidence="2 3">
    <name type="scientific">Euroglyphus maynei</name>
    <name type="common">Mayne's house dust mite</name>
    <dbReference type="NCBI Taxonomy" id="6958"/>
    <lineage>
        <taxon>Eukaryota</taxon>
        <taxon>Metazoa</taxon>
        <taxon>Ecdysozoa</taxon>
        <taxon>Arthropoda</taxon>
        <taxon>Chelicerata</taxon>
        <taxon>Arachnida</taxon>
        <taxon>Acari</taxon>
        <taxon>Acariformes</taxon>
        <taxon>Sarcoptiformes</taxon>
        <taxon>Astigmata</taxon>
        <taxon>Psoroptidia</taxon>
        <taxon>Analgoidea</taxon>
        <taxon>Pyroglyphidae</taxon>
        <taxon>Pyroglyphinae</taxon>
        <taxon>Euroglyphus</taxon>
    </lineage>
</organism>
<evidence type="ECO:0000313" key="2">
    <source>
        <dbReference type="EMBL" id="OTF69184.1"/>
    </source>
</evidence>
<dbReference type="GO" id="GO:0003682">
    <property type="term" value="F:chromatin binding"/>
    <property type="evidence" value="ECO:0007669"/>
    <property type="project" value="TreeGrafter"/>
</dbReference>
<dbReference type="GO" id="GO:0009887">
    <property type="term" value="P:animal organ morphogenesis"/>
    <property type="evidence" value="ECO:0007669"/>
    <property type="project" value="TreeGrafter"/>
</dbReference>
<accession>A0A1Y3AMY3</accession>
<dbReference type="Pfam" id="PF13919">
    <property type="entry name" value="ASXH"/>
    <property type="match status" value="1"/>
</dbReference>
<proteinExistence type="predicted"/>
<sequence>MKLKASHEYLQQKLCSLKNQLQLIREAQKNPDLARKMIVSLERYCDKVVDRVRIKRKSRHKMSKTAKINELKNKKIDLNTPQSILCDYNWTQLLNRRNFDRLPAYYQYRLTKLLPKCDQQILDNSVICPTETAFTNEFFSRAVNNYFNRLVEGKLTTESLAKIRREIEKAKNRLDPLKLKYFEPVFRTPEEDLPKPLSDDDRYKQGMAFMNAFMHC</sequence>
<dbReference type="PANTHER" id="PTHR13578">
    <property type="entry name" value="ADDITIONAL SEX COMBS LIKE PROTEIN ASXL"/>
    <property type="match status" value="1"/>
</dbReference>
<dbReference type="EMBL" id="MUJZ01071817">
    <property type="protein sequence ID" value="OTF69184.1"/>
    <property type="molecule type" value="Genomic_DNA"/>
</dbReference>
<dbReference type="InterPro" id="IPR028020">
    <property type="entry name" value="ASX_DEUBAD_dom"/>
</dbReference>
<dbReference type="PANTHER" id="PTHR13578:SF20">
    <property type="entry name" value="POLYCOMB PROTEIN ASX"/>
    <property type="match status" value="1"/>
</dbReference>
<reference evidence="2 3" key="1">
    <citation type="submission" date="2017-03" db="EMBL/GenBank/DDBJ databases">
        <title>Genome Survey of Euroglyphus maynei.</title>
        <authorList>
            <person name="Arlian L.G."/>
            <person name="Morgan M.S."/>
            <person name="Rider S.D."/>
        </authorList>
    </citation>
    <scope>NUCLEOTIDE SEQUENCE [LARGE SCALE GENOMIC DNA]</scope>
    <source>
        <strain evidence="2">Arlian Lab</strain>
        <tissue evidence="2">Whole body</tissue>
    </source>
</reference>